<dbReference type="Proteomes" id="UP000184164">
    <property type="component" value="Unassembled WGS sequence"/>
</dbReference>
<dbReference type="AlphaFoldDB" id="A0A1M5BM97"/>
<gene>
    <name evidence="1" type="ORF">SAMN05444274_105200</name>
</gene>
<dbReference type="STRING" id="1484053.SAMN05444274_105200"/>
<dbReference type="Gene3D" id="3.40.50.12580">
    <property type="match status" value="1"/>
</dbReference>
<dbReference type="GO" id="GO:0016020">
    <property type="term" value="C:membrane"/>
    <property type="evidence" value="ECO:0007669"/>
    <property type="project" value="InterPro"/>
</dbReference>
<accession>A0A1M5BM97</accession>
<dbReference type="OrthoDB" id="2334812at2"/>
<reference evidence="1 2" key="1">
    <citation type="submission" date="2016-11" db="EMBL/GenBank/DDBJ databases">
        <authorList>
            <person name="Jaros S."/>
            <person name="Januszkiewicz K."/>
            <person name="Wedrychowicz H."/>
        </authorList>
    </citation>
    <scope>NUCLEOTIDE SEQUENCE [LARGE SCALE GENOMIC DNA]</scope>
    <source>
        <strain evidence="1 2">DSM 26910</strain>
    </source>
</reference>
<name>A0A1M5BM97_9BACT</name>
<dbReference type="RefSeq" id="WP_073002072.1">
    <property type="nucleotide sequence ID" value="NZ_FQUM01000005.1"/>
</dbReference>
<keyword evidence="1" id="KW-0808">Transferase</keyword>
<dbReference type="EMBL" id="FQUM01000005">
    <property type="protein sequence ID" value="SHF43342.1"/>
    <property type="molecule type" value="Genomic_DNA"/>
</dbReference>
<protein>
    <submittedName>
        <fullName evidence="1">CDP-Glycerol:Poly(Glycerophosphate) glycerophosphotransferase</fullName>
    </submittedName>
</protein>
<dbReference type="Pfam" id="PF04464">
    <property type="entry name" value="Glyphos_transf"/>
    <property type="match status" value="1"/>
</dbReference>
<dbReference type="SUPFAM" id="SSF53756">
    <property type="entry name" value="UDP-Glycosyltransferase/glycogen phosphorylase"/>
    <property type="match status" value="1"/>
</dbReference>
<organism evidence="1 2">
    <name type="scientific">Mariniphaga anaerophila</name>
    <dbReference type="NCBI Taxonomy" id="1484053"/>
    <lineage>
        <taxon>Bacteria</taxon>
        <taxon>Pseudomonadati</taxon>
        <taxon>Bacteroidota</taxon>
        <taxon>Bacteroidia</taxon>
        <taxon>Marinilabiliales</taxon>
        <taxon>Prolixibacteraceae</taxon>
        <taxon>Mariniphaga</taxon>
    </lineage>
</organism>
<dbReference type="InterPro" id="IPR043148">
    <property type="entry name" value="TagF_C"/>
</dbReference>
<proteinExistence type="predicted"/>
<evidence type="ECO:0000313" key="1">
    <source>
        <dbReference type="EMBL" id="SHF43342.1"/>
    </source>
</evidence>
<dbReference type="GO" id="GO:0047355">
    <property type="term" value="F:CDP-glycerol glycerophosphotransferase activity"/>
    <property type="evidence" value="ECO:0007669"/>
    <property type="project" value="InterPro"/>
</dbReference>
<sequence length="435" mass="51658">MIKKLSSLIVVRQIIYWLRELRFRVQIKLAPRNHRKAIKTIRKKEKIKIAFFILKSSVWKFEVLYRLLKNDTRFEPIIVICPYNSYGHRTMLRHMKQAYSYFKNNGYNVVKTLDEESGRWLDVKKEINPDIVFFSVHWDLTRKEYQIQNFNKILTCYSTYTFVISHLYEGYFNGKMQNLVWKFFLETNLHQQLAKKHARNRGINTYVSGYPGMDELMQKSFKPVDAWKIKDSKVKRIIWSPHHTINGHEASLNYSTFLKYSEFMFDLAARYQNQIQIAFKPHPILRSKLSLNEVWGKEKTETYFQKWANLPNGQLNEGEYIDLFATSDGMINDSSAFVIEYLYTGKPMMFLEKDKDVAKRMNNIGEMALNKLYIGKHKNDIELFINNVIIKECDTKQNERIQFFQSKISPSNNLTASENIYNHIRTELFGLSELS</sequence>
<dbReference type="InterPro" id="IPR007554">
    <property type="entry name" value="Glycerophosphate_synth"/>
</dbReference>
<evidence type="ECO:0000313" key="2">
    <source>
        <dbReference type="Proteomes" id="UP000184164"/>
    </source>
</evidence>
<keyword evidence="2" id="KW-1185">Reference proteome</keyword>